<name>S9PWC5_SCHOY</name>
<dbReference type="GO" id="GO:0030122">
    <property type="term" value="C:AP-2 adaptor complex"/>
    <property type="evidence" value="ECO:0007669"/>
    <property type="project" value="InterPro"/>
</dbReference>
<dbReference type="GO" id="GO:0072583">
    <property type="term" value="P:clathrin-dependent endocytosis"/>
    <property type="evidence" value="ECO:0007669"/>
    <property type="project" value="InterPro"/>
</dbReference>
<evidence type="ECO:0000256" key="4">
    <source>
        <dbReference type="ARBA" id="ARBA00022927"/>
    </source>
</evidence>
<dbReference type="GO" id="GO:0006886">
    <property type="term" value="P:intracellular protein transport"/>
    <property type="evidence" value="ECO:0007669"/>
    <property type="project" value="UniProtKB-UniRule"/>
</dbReference>
<evidence type="ECO:0000313" key="12">
    <source>
        <dbReference type="Proteomes" id="UP000016088"/>
    </source>
</evidence>
<dbReference type="InterPro" id="IPR017104">
    <property type="entry name" value="AP2_complex_asu"/>
</dbReference>
<sequence length="870" mass="98839">MVVNNQMKGLKTFISDLRNLKEEKDEEKRINIELAKIRAKFQSSTLSAYDRKKYVSKLLYIYMLGYPISFGHLEAVNLLTATKYSEKQIGYLAVALLLNENHDLIRLVINSIRKDLLSLDPDKNALALHAVANFGGRELCEAVYPEIQQLLMSAATENIVRQKAALSLLHIYRKFSDIMDMDLLEPIIMLLDDDDLNVSLAVSNFVFLIICREPSLHGLVCRKAIHKLKLIVSGRGYSSGYIYYSVPCPWLQVNLCRILLICHEEVTDETTKRTLINVLDRMLSIFKDYKDNKHLNVINAILFDAIKLAFAVDDSGSLYQKCMKCLGEMISNKEPNVRYLAFDTTAYLISCGHSLPSLKTHKDLILSSLRYKDVSIRKKSLELLYMMCDSENSKTMVNELLIYLPYLDSVSQEDLISKVASLTEIYADDYKWYVDVNLQLLRVAGKSVNDDVWHQLVRVIVNNESIQQYAVRNLFKLLQSDSTHDSLTRSGCYILGEYGYLIANEPGSGPLQQFITVYKKLHTSSVGTSVLLLTALLKLSNLQPDLHKRVAAVFKRYSVSLNTEVQQRACEYLQLLTLPKEFLSIVCEEVPVFTIPAKKSLPSISNRSDVSLTDSVTSTKEIDVSSSLPGFYRLCWRDKGILYRDSQVQVGALVEFRDLQVCLSLYFENRKTETYTSFSSTLLRTFPNFKVDSSFTDTIFSPDKQLQQRFSVDRLDELFDPPIIRVSFLAGVMRKVNLMLPIVLSKFLRPTSFDSSTFFQRWGLIGVEREAQLAFGLNGINSRLDERRLMKIVTGLHWGICSGIDTNVSNIVGAGILQLNAQNIGCLLRLEPNYQNDMIRLSIRSTNTTVANVLATNMQDILKNSFYSNT</sequence>
<dbReference type="InterPro" id="IPR009028">
    <property type="entry name" value="Coatomer/calthrin_app_sub_C"/>
</dbReference>
<feature type="binding site" evidence="8">
    <location>
        <position position="40"/>
    </location>
    <ligand>
        <name>a 1,2-diacyl-sn-glycero-3-phospho-(1D-myo-inositol-3,4,5-trisphosphate)</name>
        <dbReference type="ChEBI" id="CHEBI:57836"/>
    </ligand>
</feature>
<evidence type="ECO:0000256" key="6">
    <source>
        <dbReference type="ARBA" id="ARBA00023176"/>
    </source>
</evidence>
<dbReference type="AlphaFoldDB" id="S9PWC5"/>
<dbReference type="InterPro" id="IPR050840">
    <property type="entry name" value="Adaptor_Complx_Large_Subunit"/>
</dbReference>
<evidence type="ECO:0000256" key="3">
    <source>
        <dbReference type="ARBA" id="ARBA00022583"/>
    </source>
</evidence>
<keyword evidence="6 7" id="KW-0168">Coated pit</keyword>
<dbReference type="RefSeq" id="XP_013017947.1">
    <property type="nucleotide sequence ID" value="XM_013162493.1"/>
</dbReference>
<keyword evidence="12" id="KW-1185">Reference proteome</keyword>
<dbReference type="GeneID" id="25029057"/>
<dbReference type="EMBL" id="KE503207">
    <property type="protein sequence ID" value="EPX72307.1"/>
    <property type="molecule type" value="Genomic_DNA"/>
</dbReference>
<keyword evidence="9" id="KW-0175">Coiled coil</keyword>
<gene>
    <name evidence="11" type="ORF">SOCG_00073</name>
</gene>
<dbReference type="InterPro" id="IPR013041">
    <property type="entry name" value="Clathrin_app_Ig-like_sf"/>
</dbReference>
<dbReference type="VEuPathDB" id="FungiDB:SOCG_00073"/>
<feature type="coiled-coil region" evidence="9">
    <location>
        <begin position="10"/>
        <end position="40"/>
    </location>
</feature>
<reference evidence="11 12" key="1">
    <citation type="journal article" date="2011" name="Science">
        <title>Comparative functional genomics of the fission yeasts.</title>
        <authorList>
            <person name="Rhind N."/>
            <person name="Chen Z."/>
            <person name="Yassour M."/>
            <person name="Thompson D.A."/>
            <person name="Haas B.J."/>
            <person name="Habib N."/>
            <person name="Wapinski I."/>
            <person name="Roy S."/>
            <person name="Lin M.F."/>
            <person name="Heiman D.I."/>
            <person name="Young S.K."/>
            <person name="Furuya K."/>
            <person name="Guo Y."/>
            <person name="Pidoux A."/>
            <person name="Chen H.M."/>
            <person name="Robbertse B."/>
            <person name="Goldberg J.M."/>
            <person name="Aoki K."/>
            <person name="Bayne E.H."/>
            <person name="Berlin A.M."/>
            <person name="Desjardins C.A."/>
            <person name="Dobbs E."/>
            <person name="Dukaj L."/>
            <person name="Fan L."/>
            <person name="FitzGerald M.G."/>
            <person name="French C."/>
            <person name="Gujja S."/>
            <person name="Hansen K."/>
            <person name="Keifenheim D."/>
            <person name="Levin J.Z."/>
            <person name="Mosher R.A."/>
            <person name="Mueller C.A."/>
            <person name="Pfiffner J."/>
            <person name="Priest M."/>
            <person name="Russ C."/>
            <person name="Smialowska A."/>
            <person name="Swoboda P."/>
            <person name="Sykes S.M."/>
            <person name="Vaughn M."/>
            <person name="Vengrova S."/>
            <person name="Yoder R."/>
            <person name="Zeng Q."/>
            <person name="Allshire R."/>
            <person name="Baulcombe D."/>
            <person name="Birren B.W."/>
            <person name="Brown W."/>
            <person name="Ekwall K."/>
            <person name="Kellis M."/>
            <person name="Leatherwood J."/>
            <person name="Levin H."/>
            <person name="Margalit H."/>
            <person name="Martienssen R."/>
            <person name="Nieduszynski C.A."/>
            <person name="Spatafora J.W."/>
            <person name="Friedman N."/>
            <person name="Dalgaard J.Z."/>
            <person name="Baumann P."/>
            <person name="Niki H."/>
            <person name="Regev A."/>
            <person name="Nusbaum C."/>
        </authorList>
    </citation>
    <scope>NUCLEOTIDE SEQUENCE [LARGE SCALE GENOMIC DNA]</scope>
    <source>
        <strain evidence="12">yFS286</strain>
    </source>
</reference>
<dbReference type="Pfam" id="PF01602">
    <property type="entry name" value="Adaptin_N"/>
    <property type="match status" value="1"/>
</dbReference>
<dbReference type="GO" id="GO:0035615">
    <property type="term" value="F:clathrin adaptor activity"/>
    <property type="evidence" value="ECO:0007669"/>
    <property type="project" value="InterPro"/>
</dbReference>
<evidence type="ECO:0000313" key="11">
    <source>
        <dbReference type="EMBL" id="EPX72307.1"/>
    </source>
</evidence>
<dbReference type="InterPro" id="IPR002553">
    <property type="entry name" value="Clathrin/coatomer_adapt-like_N"/>
</dbReference>
<dbReference type="Gene3D" id="2.60.40.1230">
    <property type="match status" value="1"/>
</dbReference>
<dbReference type="InterPro" id="IPR012295">
    <property type="entry name" value="TBP_dom_sf"/>
</dbReference>
<dbReference type="GO" id="GO:0051285">
    <property type="term" value="C:cell cortex of cell tip"/>
    <property type="evidence" value="ECO:0007669"/>
    <property type="project" value="EnsemblFungi"/>
</dbReference>
<evidence type="ECO:0000256" key="8">
    <source>
        <dbReference type="PIRSR" id="PIRSR037091-1"/>
    </source>
</evidence>
<evidence type="ECO:0000256" key="5">
    <source>
        <dbReference type="ARBA" id="ARBA00023136"/>
    </source>
</evidence>
<dbReference type="HOGENOM" id="CLU_003824_1_0_1"/>
<evidence type="ECO:0000256" key="1">
    <source>
        <dbReference type="ARBA" id="ARBA00004277"/>
    </source>
</evidence>
<protein>
    <recommendedName>
        <fullName evidence="7">AP-2 complex subunit alpha</fullName>
    </recommendedName>
</protein>
<dbReference type="SMART" id="SM00809">
    <property type="entry name" value="Alpha_adaptinC2"/>
    <property type="match status" value="1"/>
</dbReference>
<dbReference type="SUPFAM" id="SSF49348">
    <property type="entry name" value="Clathrin adaptor appendage domain"/>
    <property type="match status" value="1"/>
</dbReference>
<dbReference type="PIRSF" id="PIRSF037091">
    <property type="entry name" value="AP2_complex_alpha"/>
    <property type="match status" value="1"/>
</dbReference>
<feature type="domain" description="Clathrin adaptor alpha/beta/gamma-adaptin appendage Ig-like subdomain" evidence="10">
    <location>
        <begin position="632"/>
        <end position="741"/>
    </location>
</feature>
<dbReference type="OMA" id="PVLMHRY"/>
<dbReference type="Proteomes" id="UP000016088">
    <property type="component" value="Unassembled WGS sequence"/>
</dbReference>
<dbReference type="SUPFAM" id="SSF55711">
    <property type="entry name" value="Subdomain of clathrin and coatomer appendage domain"/>
    <property type="match status" value="1"/>
</dbReference>
<keyword evidence="4 7" id="KW-0653">Protein transport</keyword>
<dbReference type="Gene3D" id="1.25.10.10">
    <property type="entry name" value="Leucine-rich Repeat Variant"/>
    <property type="match status" value="1"/>
</dbReference>
<organism evidence="11 12">
    <name type="scientific">Schizosaccharomyces octosporus (strain yFS286)</name>
    <name type="common">Fission yeast</name>
    <name type="synonym">Octosporomyces octosporus</name>
    <dbReference type="NCBI Taxonomy" id="483514"/>
    <lineage>
        <taxon>Eukaryota</taxon>
        <taxon>Fungi</taxon>
        <taxon>Dikarya</taxon>
        <taxon>Ascomycota</taxon>
        <taxon>Taphrinomycotina</taxon>
        <taxon>Schizosaccharomycetes</taxon>
        <taxon>Schizosaccharomycetales</taxon>
        <taxon>Schizosaccharomycetaceae</taxon>
        <taxon>Schizosaccharomyces</taxon>
    </lineage>
</organism>
<evidence type="ECO:0000259" key="10">
    <source>
        <dbReference type="SMART" id="SM00809"/>
    </source>
</evidence>
<feature type="binding site" evidence="8">
    <location>
        <position position="49"/>
    </location>
    <ligand>
        <name>a 1,2-diacyl-sn-glycero-3-phospho-(1D-myo-inositol-3,4,5-trisphosphate)</name>
        <dbReference type="ChEBI" id="CHEBI:57836"/>
    </ligand>
</feature>
<dbReference type="InterPro" id="IPR016024">
    <property type="entry name" value="ARM-type_fold"/>
</dbReference>
<dbReference type="eggNOG" id="KOG1077">
    <property type="taxonomic scope" value="Eukaryota"/>
</dbReference>
<dbReference type="PANTHER" id="PTHR22780">
    <property type="entry name" value="ADAPTIN, ALPHA/GAMMA/EPSILON"/>
    <property type="match status" value="1"/>
</dbReference>
<proteinExistence type="inferred from homology"/>
<comment type="function">
    <text evidence="7">Adaptins are components of the adaptor complexes which link clathrin to receptors in coated vesicles. Clathrin-associated protein complexes are believed to interact with the cytoplasmic tails of membrane proteins, leading to their selection and concentration.</text>
</comment>
<dbReference type="InterPro" id="IPR011989">
    <property type="entry name" value="ARM-like"/>
</dbReference>
<evidence type="ECO:0000256" key="7">
    <source>
        <dbReference type="PIRNR" id="PIRNR037091"/>
    </source>
</evidence>
<dbReference type="InterPro" id="IPR003164">
    <property type="entry name" value="Clathrin_a-adaptin_app_sub_C"/>
</dbReference>
<dbReference type="Pfam" id="PF02296">
    <property type="entry name" value="Alpha_adaptin_C"/>
    <property type="match status" value="1"/>
</dbReference>
<accession>S9PWC5</accession>
<dbReference type="SUPFAM" id="SSF48371">
    <property type="entry name" value="ARM repeat"/>
    <property type="match status" value="1"/>
</dbReference>
<keyword evidence="2 7" id="KW-0813">Transport</keyword>
<comment type="similarity">
    <text evidence="7">Belongs to the adaptor complexes large subunit family.</text>
</comment>
<feature type="binding site" evidence="8">
    <location>
        <begin position="53"/>
        <end position="57"/>
    </location>
    <ligand>
        <name>a 1,2-diacyl-sn-glycero-3-phospho-(1D-myo-inositol-3,4,5-trisphosphate)</name>
        <dbReference type="ChEBI" id="CHEBI:57836"/>
    </ligand>
</feature>
<dbReference type="GO" id="GO:0032153">
    <property type="term" value="C:cell division site"/>
    <property type="evidence" value="ECO:0007669"/>
    <property type="project" value="EnsemblFungi"/>
</dbReference>
<comment type="subcellular location">
    <subcellularLocation>
        <location evidence="1">Membrane</location>
        <location evidence="1">Coated pit</location>
        <topology evidence="1">Peripheral membrane protein</topology>
        <orientation evidence="1">Cytoplasmic side</orientation>
    </subcellularLocation>
</comment>
<evidence type="ECO:0000256" key="2">
    <source>
        <dbReference type="ARBA" id="ARBA00022448"/>
    </source>
</evidence>
<dbReference type="OrthoDB" id="28053at2759"/>
<evidence type="ECO:0000256" key="9">
    <source>
        <dbReference type="SAM" id="Coils"/>
    </source>
</evidence>
<keyword evidence="3 7" id="KW-0254">Endocytosis</keyword>
<dbReference type="InterPro" id="IPR008152">
    <property type="entry name" value="Clathrin_a/b/g-adaptin_app_Ig"/>
</dbReference>
<keyword evidence="5 7" id="KW-0472">Membrane</keyword>
<dbReference type="Gene3D" id="3.30.310.10">
    <property type="entry name" value="TATA-Binding Protein"/>
    <property type="match status" value="1"/>
</dbReference>